<keyword evidence="3" id="KW-1185">Reference proteome</keyword>
<evidence type="ECO:0000313" key="2">
    <source>
        <dbReference type="EMBL" id="PIL26324.1"/>
    </source>
</evidence>
<feature type="compositionally biased region" description="Acidic residues" evidence="1">
    <location>
        <begin position="494"/>
        <end position="504"/>
    </location>
</feature>
<protein>
    <recommendedName>
        <fullName evidence="4">Retrotransposon gag domain-containing protein</fullName>
    </recommendedName>
</protein>
<evidence type="ECO:0000256" key="1">
    <source>
        <dbReference type="SAM" id="MobiDB-lite"/>
    </source>
</evidence>
<dbReference type="Proteomes" id="UP000230002">
    <property type="component" value="Unassembled WGS sequence"/>
</dbReference>
<dbReference type="OrthoDB" id="2796815at2759"/>
<feature type="compositionally biased region" description="Low complexity" evidence="1">
    <location>
        <begin position="97"/>
        <end position="107"/>
    </location>
</feature>
<dbReference type="AlphaFoldDB" id="A0A2G8RXV4"/>
<proteinExistence type="predicted"/>
<gene>
    <name evidence="2" type="ORF">GSI_12080</name>
</gene>
<accession>A0A2G8RXV4</accession>
<evidence type="ECO:0008006" key="4">
    <source>
        <dbReference type="Google" id="ProtNLM"/>
    </source>
</evidence>
<feature type="region of interest" description="Disordered" evidence="1">
    <location>
        <begin position="450"/>
        <end position="504"/>
    </location>
</feature>
<feature type="compositionally biased region" description="Low complexity" evidence="1">
    <location>
        <begin position="48"/>
        <end position="87"/>
    </location>
</feature>
<dbReference type="EMBL" id="AYKW01000045">
    <property type="protein sequence ID" value="PIL26324.1"/>
    <property type="molecule type" value="Genomic_DNA"/>
</dbReference>
<feature type="compositionally biased region" description="Polar residues" evidence="1">
    <location>
        <begin position="30"/>
        <end position="40"/>
    </location>
</feature>
<name>A0A2G8RXV4_9APHY</name>
<reference evidence="2 3" key="1">
    <citation type="journal article" date="2015" name="Sci. Rep.">
        <title>Chromosome-level genome map provides insights into diverse defense mechanisms in the medicinal fungus Ganoderma sinense.</title>
        <authorList>
            <person name="Zhu Y."/>
            <person name="Xu J."/>
            <person name="Sun C."/>
            <person name="Zhou S."/>
            <person name="Xu H."/>
            <person name="Nelson D.R."/>
            <person name="Qian J."/>
            <person name="Song J."/>
            <person name="Luo H."/>
            <person name="Xiang L."/>
            <person name="Li Y."/>
            <person name="Xu Z."/>
            <person name="Ji A."/>
            <person name="Wang L."/>
            <person name="Lu S."/>
            <person name="Hayward A."/>
            <person name="Sun W."/>
            <person name="Li X."/>
            <person name="Schwartz D.C."/>
            <person name="Wang Y."/>
            <person name="Chen S."/>
        </authorList>
    </citation>
    <scope>NUCLEOTIDE SEQUENCE [LARGE SCALE GENOMIC DNA]</scope>
    <source>
        <strain evidence="2 3">ZZ0214-1</strain>
    </source>
</reference>
<dbReference type="STRING" id="1077348.A0A2G8RXV4"/>
<evidence type="ECO:0000313" key="3">
    <source>
        <dbReference type="Proteomes" id="UP000230002"/>
    </source>
</evidence>
<organism evidence="2 3">
    <name type="scientific">Ganoderma sinense ZZ0214-1</name>
    <dbReference type="NCBI Taxonomy" id="1077348"/>
    <lineage>
        <taxon>Eukaryota</taxon>
        <taxon>Fungi</taxon>
        <taxon>Dikarya</taxon>
        <taxon>Basidiomycota</taxon>
        <taxon>Agaricomycotina</taxon>
        <taxon>Agaricomycetes</taxon>
        <taxon>Polyporales</taxon>
        <taxon>Polyporaceae</taxon>
        <taxon>Ganoderma</taxon>
    </lineage>
</organism>
<feature type="region of interest" description="Disordered" evidence="1">
    <location>
        <begin position="1"/>
        <end position="143"/>
    </location>
</feature>
<sequence>MAMAIVEGALRPGKTKPTGLPRDSKRLPQPISQLEPTSFINRMLHNMPDPSDGDGSSSSSSSSSSSETSGSSGSPSPSPESSSSGSDSSDDSDPSSDESSSSSGSSSRRSRRHRHKHRHGSKKRRSSRKHKHGKRRSSATVPVLKPVEPEKYFGNPDLAEFHRFISQAQDYLDGYRVKPRKHGSVIARFLDGRAHEFYVNTVSRNSKEWPFKKILVGLFNYCFPINFRQKMREKLRNIRQNGQSVQTYTYELENLFLVLGMDRNEERVDAFWFGLDKYIQGELWKQMLTLQSPYDDVKARAQMDVAHTLITMTVRDRVTTLPDPVTRPPDRELVRMTDSTVMEGGVADGMLSAPPGVASFNMEIAPDVTEALRNLAESTASTGEVHLNSVEFDYSLLPSLRPAWELIAQDLVPLALGSAAPVSLGEPSADDVDDVWADMPSLQAVSDTLSEYTTAEEGDPPPSQLHGGPSSSSSSDGGGCVVPVEDDSVRVSEVDWDELEFPRT</sequence>
<feature type="compositionally biased region" description="Low complexity" evidence="1">
    <location>
        <begin position="464"/>
        <end position="475"/>
    </location>
</feature>
<feature type="compositionally biased region" description="Basic residues" evidence="1">
    <location>
        <begin position="108"/>
        <end position="137"/>
    </location>
</feature>
<comment type="caution">
    <text evidence="2">The sequence shown here is derived from an EMBL/GenBank/DDBJ whole genome shotgun (WGS) entry which is preliminary data.</text>
</comment>